<dbReference type="SUPFAM" id="SSF103481">
    <property type="entry name" value="Multidrug resistance efflux transporter EmrE"/>
    <property type="match status" value="2"/>
</dbReference>
<evidence type="ECO:0000259" key="6">
    <source>
        <dbReference type="Pfam" id="PF00892"/>
    </source>
</evidence>
<dbReference type="PANTHER" id="PTHR32322">
    <property type="entry name" value="INNER MEMBRANE TRANSPORTER"/>
    <property type="match status" value="1"/>
</dbReference>
<dbReference type="InterPro" id="IPR000620">
    <property type="entry name" value="EamA_dom"/>
</dbReference>
<dbReference type="InterPro" id="IPR037185">
    <property type="entry name" value="EmrE-like"/>
</dbReference>
<accession>A0ABX8WP60</accession>
<feature type="transmembrane region" description="Helical" evidence="5">
    <location>
        <begin position="246"/>
        <end position="263"/>
    </location>
</feature>
<evidence type="ECO:0000256" key="4">
    <source>
        <dbReference type="ARBA" id="ARBA00023136"/>
    </source>
</evidence>
<comment type="subcellular location">
    <subcellularLocation>
        <location evidence="1">Membrane</location>
        <topology evidence="1">Multi-pass membrane protein</topology>
    </subcellularLocation>
</comment>
<name>A0ABX8WP60_9GAMM</name>
<dbReference type="PANTHER" id="PTHR32322:SF9">
    <property type="entry name" value="AMINO-ACID METABOLITE EFFLUX PUMP-RELATED"/>
    <property type="match status" value="1"/>
</dbReference>
<keyword evidence="4 5" id="KW-0472">Membrane</keyword>
<protein>
    <submittedName>
        <fullName evidence="7">DMT family transporter</fullName>
    </submittedName>
</protein>
<keyword evidence="3 5" id="KW-1133">Transmembrane helix</keyword>
<feature type="transmembrane region" description="Helical" evidence="5">
    <location>
        <begin position="150"/>
        <end position="167"/>
    </location>
</feature>
<feature type="transmembrane region" description="Helical" evidence="5">
    <location>
        <begin position="212"/>
        <end position="234"/>
    </location>
</feature>
<feature type="domain" description="EamA" evidence="6">
    <location>
        <begin position="150"/>
        <end position="285"/>
    </location>
</feature>
<dbReference type="Proteomes" id="UP000824755">
    <property type="component" value="Chromosome"/>
</dbReference>
<evidence type="ECO:0000256" key="1">
    <source>
        <dbReference type="ARBA" id="ARBA00004141"/>
    </source>
</evidence>
<feature type="transmembrane region" description="Helical" evidence="5">
    <location>
        <begin position="97"/>
        <end position="115"/>
    </location>
</feature>
<keyword evidence="2 5" id="KW-0812">Transmembrane</keyword>
<feature type="domain" description="EamA" evidence="6">
    <location>
        <begin position="14"/>
        <end position="137"/>
    </location>
</feature>
<feature type="transmembrane region" description="Helical" evidence="5">
    <location>
        <begin position="179"/>
        <end position="197"/>
    </location>
</feature>
<dbReference type="Pfam" id="PF00892">
    <property type="entry name" value="EamA"/>
    <property type="match status" value="2"/>
</dbReference>
<feature type="transmembrane region" description="Helical" evidence="5">
    <location>
        <begin position="39"/>
        <end position="56"/>
    </location>
</feature>
<evidence type="ECO:0000256" key="3">
    <source>
        <dbReference type="ARBA" id="ARBA00022989"/>
    </source>
</evidence>
<dbReference type="EMBL" id="CP080544">
    <property type="protein sequence ID" value="QYR52758.1"/>
    <property type="molecule type" value="Genomic_DNA"/>
</dbReference>
<feature type="transmembrane region" description="Helical" evidence="5">
    <location>
        <begin position="127"/>
        <end position="144"/>
    </location>
</feature>
<feature type="transmembrane region" description="Helical" evidence="5">
    <location>
        <begin position="269"/>
        <end position="286"/>
    </location>
</feature>
<feature type="transmembrane region" description="Helical" evidence="5">
    <location>
        <begin position="12"/>
        <end position="33"/>
    </location>
</feature>
<sequence>MDHKPVLGLKDLGLLMLVVLAWAFNFLTSAWAMREAAPFLFTAMRFGLLLLPMLFLMKLPPKGQRLRLAIVSLLIGVAHFGLSFLALHMAGQLTSPAIVTQSYVPMTVILGRFFLGEHFGWRTGLSIGIAFLGVLVLGLDPAVLANPAALYTMLVAALMLAIATVLMKGLQGIDVWTQQGWMAVLSIVPLLIISAIFEPGQLAKLPDFTWRVWVGAAYSAFVSSLLGHGLYFALVKRHPVAQLMPWMLLVPVITAALGVFLWGDQPGSRVWMGGAMILGGVFYIALRRLARASS</sequence>
<dbReference type="InterPro" id="IPR050638">
    <property type="entry name" value="AA-Vitamin_Transporters"/>
</dbReference>
<organism evidence="7 8">
    <name type="scientific">Lysobacter soyae</name>
    <dbReference type="NCBI Taxonomy" id="2764185"/>
    <lineage>
        <taxon>Bacteria</taxon>
        <taxon>Pseudomonadati</taxon>
        <taxon>Pseudomonadota</taxon>
        <taxon>Gammaproteobacteria</taxon>
        <taxon>Lysobacterales</taxon>
        <taxon>Lysobacteraceae</taxon>
        <taxon>Lysobacter</taxon>
    </lineage>
</organism>
<keyword evidence="8" id="KW-1185">Reference proteome</keyword>
<proteinExistence type="predicted"/>
<evidence type="ECO:0000313" key="8">
    <source>
        <dbReference type="Proteomes" id="UP000824755"/>
    </source>
</evidence>
<gene>
    <name evidence="7" type="ORF">H8L67_09275</name>
</gene>
<feature type="transmembrane region" description="Helical" evidence="5">
    <location>
        <begin position="68"/>
        <end position="91"/>
    </location>
</feature>
<evidence type="ECO:0000313" key="7">
    <source>
        <dbReference type="EMBL" id="QYR52758.1"/>
    </source>
</evidence>
<dbReference type="RefSeq" id="WP_220379549.1">
    <property type="nucleotide sequence ID" value="NZ_CP080544.1"/>
</dbReference>
<reference evidence="7 8" key="1">
    <citation type="submission" date="2021-08" db="EMBL/GenBank/DDBJ databases">
        <title>Lysobacter sp. strain CJ11 Genome sequencing and assembly.</title>
        <authorList>
            <person name="Kim I."/>
        </authorList>
    </citation>
    <scope>NUCLEOTIDE SEQUENCE [LARGE SCALE GENOMIC DNA]</scope>
    <source>
        <strain evidence="7 8">CJ11</strain>
    </source>
</reference>
<evidence type="ECO:0000256" key="5">
    <source>
        <dbReference type="SAM" id="Phobius"/>
    </source>
</evidence>
<evidence type="ECO:0000256" key="2">
    <source>
        <dbReference type="ARBA" id="ARBA00022692"/>
    </source>
</evidence>